<feature type="signal peptide" evidence="1">
    <location>
        <begin position="1"/>
        <end position="21"/>
    </location>
</feature>
<dbReference type="Proteomes" id="UP000094147">
    <property type="component" value="Chromosome"/>
</dbReference>
<evidence type="ECO:0000313" key="2">
    <source>
        <dbReference type="EMBL" id="AOE49234.1"/>
    </source>
</evidence>
<reference evidence="3" key="1">
    <citation type="submission" date="2015-08" db="EMBL/GenBank/DDBJ databases">
        <authorList>
            <person name="Kim K.M."/>
        </authorList>
    </citation>
    <scope>NUCLEOTIDE SEQUENCE [LARGE SCALE GENOMIC DNA]</scope>
    <source>
        <strain evidence="3">KCTC 23892</strain>
    </source>
</reference>
<dbReference type="OrthoDB" id="6708408at2"/>
<dbReference type="AlphaFoldDB" id="A0A1B3B8V0"/>
<dbReference type="KEGG" id="ksd:KS2013_510"/>
<dbReference type="NCBIfam" id="TIGR04219">
    <property type="entry name" value="OMP_w_GlyGly"/>
    <property type="match status" value="1"/>
</dbReference>
<gene>
    <name evidence="2" type="ORF">KS2013_510</name>
</gene>
<evidence type="ECO:0000313" key="3">
    <source>
        <dbReference type="Proteomes" id="UP000094147"/>
    </source>
</evidence>
<proteinExistence type="predicted"/>
<keyword evidence="3" id="KW-1185">Reference proteome</keyword>
<dbReference type="STRING" id="1144748.KS2013_510"/>
<organism evidence="2 3">
    <name type="scientific">Kangiella sediminilitoris</name>
    <dbReference type="NCBI Taxonomy" id="1144748"/>
    <lineage>
        <taxon>Bacteria</taxon>
        <taxon>Pseudomonadati</taxon>
        <taxon>Pseudomonadota</taxon>
        <taxon>Gammaproteobacteria</taxon>
        <taxon>Kangiellales</taxon>
        <taxon>Kangiellaceae</taxon>
        <taxon>Kangiella</taxon>
    </lineage>
</organism>
<sequence precursor="true">MTLKKLLTATTILVASGTASADFIGLYAGTENWNYDAEGIISTGGGDIDLNQDLGFSDNDDNTYYVAFEHPVPFLPNVKVQQTNLEGKATGTTTQSFIFNDLAFPQGSAVASAYDLSHTDYTLYYELLDNWVNLDLGLNAKEFDGFMSVNYQATSGTVGSTLDLSGTIPTAYGKAQFDFPLTGLSAGVTANIGEKSGDKISDIKGFIAYEGGTGFGVEFGYRTFDIEFDNFDSLASDIKFDGYYAGFTLHL</sequence>
<keyword evidence="1" id="KW-0732">Signal</keyword>
<dbReference type="InterPro" id="IPR026387">
    <property type="entry name" value="OMP_w_GlyGly"/>
</dbReference>
<evidence type="ECO:0008006" key="4">
    <source>
        <dbReference type="Google" id="ProtNLM"/>
    </source>
</evidence>
<accession>A0A1B3B8V0</accession>
<feature type="chain" id="PRO_5008544009" description="TIGR04219 family outer membrane beta-barrel protein" evidence="1">
    <location>
        <begin position="22"/>
        <end position="251"/>
    </location>
</feature>
<name>A0A1B3B8V0_9GAMM</name>
<evidence type="ECO:0000256" key="1">
    <source>
        <dbReference type="SAM" id="SignalP"/>
    </source>
</evidence>
<protein>
    <recommendedName>
        <fullName evidence="4">TIGR04219 family outer membrane beta-barrel protein</fullName>
    </recommendedName>
</protein>
<dbReference type="EMBL" id="CP012418">
    <property type="protein sequence ID" value="AOE49234.1"/>
    <property type="molecule type" value="Genomic_DNA"/>
</dbReference>
<dbReference type="PATRIC" id="fig|1144748.3.peg.516"/>
<dbReference type="RefSeq" id="WP_068989276.1">
    <property type="nucleotide sequence ID" value="NZ_CP012418.1"/>
</dbReference>